<reference evidence="7 8" key="1">
    <citation type="submission" date="2023-07" db="EMBL/GenBank/DDBJ databases">
        <title>Sequencing the genomes of 1000 actinobacteria strains.</title>
        <authorList>
            <person name="Klenk H.-P."/>
        </authorList>
    </citation>
    <scope>NUCLEOTIDE SEQUENCE [LARGE SCALE GENOMIC DNA]</scope>
    <source>
        <strain evidence="7 8">DSM 44388</strain>
    </source>
</reference>
<dbReference type="InterPro" id="IPR001647">
    <property type="entry name" value="HTH_TetR"/>
</dbReference>
<feature type="region of interest" description="Disordered" evidence="5">
    <location>
        <begin position="187"/>
        <end position="209"/>
    </location>
</feature>
<keyword evidence="3" id="KW-0804">Transcription</keyword>
<evidence type="ECO:0000259" key="6">
    <source>
        <dbReference type="PROSITE" id="PS50977"/>
    </source>
</evidence>
<evidence type="ECO:0000256" key="4">
    <source>
        <dbReference type="PROSITE-ProRule" id="PRU00335"/>
    </source>
</evidence>
<name>A0ABT9NX43_9ACTN</name>
<dbReference type="PRINTS" id="PR00455">
    <property type="entry name" value="HTHTETR"/>
</dbReference>
<dbReference type="Pfam" id="PF00440">
    <property type="entry name" value="TetR_N"/>
    <property type="match status" value="1"/>
</dbReference>
<evidence type="ECO:0000256" key="2">
    <source>
        <dbReference type="ARBA" id="ARBA00023125"/>
    </source>
</evidence>
<proteinExistence type="predicted"/>
<evidence type="ECO:0000313" key="7">
    <source>
        <dbReference type="EMBL" id="MDP9824993.1"/>
    </source>
</evidence>
<keyword evidence="1" id="KW-0805">Transcription regulation</keyword>
<protein>
    <submittedName>
        <fullName evidence="7">AcrR family transcriptional regulator</fullName>
    </submittedName>
</protein>
<dbReference type="EMBL" id="JAUSQZ010000001">
    <property type="protein sequence ID" value="MDP9824993.1"/>
    <property type="molecule type" value="Genomic_DNA"/>
</dbReference>
<keyword evidence="8" id="KW-1185">Reference proteome</keyword>
<evidence type="ECO:0000256" key="5">
    <source>
        <dbReference type="SAM" id="MobiDB-lite"/>
    </source>
</evidence>
<feature type="DNA-binding region" description="H-T-H motif" evidence="4">
    <location>
        <begin position="32"/>
        <end position="51"/>
    </location>
</feature>
<dbReference type="RefSeq" id="WP_307238313.1">
    <property type="nucleotide sequence ID" value="NZ_JAUSQZ010000001.1"/>
</dbReference>
<comment type="caution">
    <text evidence="7">The sequence shown here is derived from an EMBL/GenBank/DDBJ whole genome shotgun (WGS) entry which is preliminary data.</text>
</comment>
<sequence length="209" mass="22916">MSEGKRGGDKTRREAQRVAFELFTSQGYEATSLREIAERLGINKASLYYHFRSKEAILVSLFTERAQEAEDLVTWVREQPPGADLLERAVMRWVDSFSTDKLRGIRFMAANPHIGRSLSAAEGDRIGSGLNELAELLSGLLPRPTPVDVMLVRMAVTSINAAVHAAAGSELNDDDIVEAARTSARTLLREVSSRQSGTTTSPARRGSRA</sequence>
<dbReference type="Gene3D" id="1.10.357.10">
    <property type="entry name" value="Tetracycline Repressor, domain 2"/>
    <property type="match status" value="1"/>
</dbReference>
<dbReference type="InterPro" id="IPR009057">
    <property type="entry name" value="Homeodomain-like_sf"/>
</dbReference>
<accession>A0ABT9NX43</accession>
<dbReference type="PROSITE" id="PS01081">
    <property type="entry name" value="HTH_TETR_1"/>
    <property type="match status" value="1"/>
</dbReference>
<evidence type="ECO:0000256" key="3">
    <source>
        <dbReference type="ARBA" id="ARBA00023163"/>
    </source>
</evidence>
<evidence type="ECO:0000256" key="1">
    <source>
        <dbReference type="ARBA" id="ARBA00023015"/>
    </source>
</evidence>
<dbReference type="InterPro" id="IPR023772">
    <property type="entry name" value="DNA-bd_HTH_TetR-type_CS"/>
</dbReference>
<dbReference type="InterPro" id="IPR050109">
    <property type="entry name" value="HTH-type_TetR-like_transc_reg"/>
</dbReference>
<feature type="domain" description="HTH tetR-type" evidence="6">
    <location>
        <begin position="9"/>
        <end position="69"/>
    </location>
</feature>
<evidence type="ECO:0000313" key="8">
    <source>
        <dbReference type="Proteomes" id="UP001235712"/>
    </source>
</evidence>
<dbReference type="SUPFAM" id="SSF46689">
    <property type="entry name" value="Homeodomain-like"/>
    <property type="match status" value="1"/>
</dbReference>
<gene>
    <name evidence="7" type="ORF">J2S57_000742</name>
</gene>
<organism evidence="7 8">
    <name type="scientific">Kineosporia succinea</name>
    <dbReference type="NCBI Taxonomy" id="84632"/>
    <lineage>
        <taxon>Bacteria</taxon>
        <taxon>Bacillati</taxon>
        <taxon>Actinomycetota</taxon>
        <taxon>Actinomycetes</taxon>
        <taxon>Kineosporiales</taxon>
        <taxon>Kineosporiaceae</taxon>
        <taxon>Kineosporia</taxon>
    </lineage>
</organism>
<dbReference type="PANTHER" id="PTHR30055">
    <property type="entry name" value="HTH-TYPE TRANSCRIPTIONAL REGULATOR RUTR"/>
    <property type="match status" value="1"/>
</dbReference>
<keyword evidence="2 4" id="KW-0238">DNA-binding</keyword>
<dbReference type="PROSITE" id="PS50977">
    <property type="entry name" value="HTH_TETR_2"/>
    <property type="match status" value="1"/>
</dbReference>
<feature type="compositionally biased region" description="Polar residues" evidence="5">
    <location>
        <begin position="193"/>
        <end position="202"/>
    </location>
</feature>
<dbReference type="Proteomes" id="UP001235712">
    <property type="component" value="Unassembled WGS sequence"/>
</dbReference>
<dbReference type="PANTHER" id="PTHR30055:SF238">
    <property type="entry name" value="MYCOFACTOCIN BIOSYNTHESIS TRANSCRIPTIONAL REGULATOR MFTR-RELATED"/>
    <property type="match status" value="1"/>
</dbReference>